<feature type="compositionally biased region" description="Acidic residues" evidence="2">
    <location>
        <begin position="1295"/>
        <end position="1340"/>
    </location>
</feature>
<dbReference type="Ensembl" id="ENSORLT00000033099.1">
    <property type="protein sequence ID" value="ENSORLP00000039419.1"/>
    <property type="gene ID" value="ENSORLG00000026750.1"/>
</dbReference>
<dbReference type="GeneTree" id="ENSGT00530000064017"/>
<evidence type="ECO:0000256" key="2">
    <source>
        <dbReference type="SAM" id="MobiDB-lite"/>
    </source>
</evidence>
<feature type="compositionally biased region" description="Polar residues" evidence="2">
    <location>
        <begin position="1367"/>
        <end position="1381"/>
    </location>
</feature>
<dbReference type="Pfam" id="PF14816">
    <property type="entry name" value="CANIN"/>
    <property type="match status" value="1"/>
</dbReference>
<accession>A0A3B3I6J6</accession>
<feature type="compositionally biased region" description="Polar residues" evidence="2">
    <location>
        <begin position="492"/>
        <end position="507"/>
    </location>
</feature>
<feature type="compositionally biased region" description="Low complexity" evidence="2">
    <location>
        <begin position="687"/>
        <end position="700"/>
    </location>
</feature>
<dbReference type="InterPro" id="IPR026161">
    <property type="entry name" value="FAM178"/>
</dbReference>
<dbReference type="InterPro" id="IPR044276">
    <property type="entry name" value="CANIN_dom"/>
</dbReference>
<evidence type="ECO:0000313" key="4">
    <source>
        <dbReference type="Ensembl" id="ENSORLP00000039419.1"/>
    </source>
</evidence>
<feature type="region of interest" description="Disordered" evidence="2">
    <location>
        <begin position="1293"/>
        <end position="1387"/>
    </location>
</feature>
<feature type="compositionally biased region" description="Polar residues" evidence="2">
    <location>
        <begin position="310"/>
        <end position="320"/>
    </location>
</feature>
<keyword evidence="5" id="KW-1185">Reference proteome</keyword>
<feature type="compositionally biased region" description="Low complexity" evidence="2">
    <location>
        <begin position="593"/>
        <end position="615"/>
    </location>
</feature>
<feature type="region of interest" description="Disordered" evidence="2">
    <location>
        <begin position="307"/>
        <end position="428"/>
    </location>
</feature>
<feature type="compositionally biased region" description="Low complexity" evidence="2">
    <location>
        <begin position="174"/>
        <end position="185"/>
    </location>
</feature>
<reference evidence="4 5" key="1">
    <citation type="journal article" date="2007" name="Nature">
        <title>The medaka draft genome and insights into vertebrate genome evolution.</title>
        <authorList>
            <person name="Kasahara M."/>
            <person name="Naruse K."/>
            <person name="Sasaki S."/>
            <person name="Nakatani Y."/>
            <person name="Qu W."/>
            <person name="Ahsan B."/>
            <person name="Yamada T."/>
            <person name="Nagayasu Y."/>
            <person name="Doi K."/>
            <person name="Kasai Y."/>
            <person name="Jindo T."/>
            <person name="Kobayashi D."/>
            <person name="Shimada A."/>
            <person name="Toyoda A."/>
            <person name="Kuroki Y."/>
            <person name="Fujiyama A."/>
            <person name="Sasaki T."/>
            <person name="Shimizu A."/>
            <person name="Asakawa S."/>
            <person name="Shimizu N."/>
            <person name="Hashimoto S."/>
            <person name="Yang J."/>
            <person name="Lee Y."/>
            <person name="Matsushima K."/>
            <person name="Sugano S."/>
            <person name="Sakaizumi M."/>
            <person name="Narita T."/>
            <person name="Ohishi K."/>
            <person name="Haga S."/>
            <person name="Ohta F."/>
            <person name="Nomoto H."/>
            <person name="Nogata K."/>
            <person name="Morishita T."/>
            <person name="Endo T."/>
            <person name="Shin-I T."/>
            <person name="Takeda H."/>
            <person name="Morishita S."/>
            <person name="Kohara Y."/>
        </authorList>
    </citation>
    <scope>NUCLEOTIDE SEQUENCE [LARGE SCALE GENOMIC DNA]</scope>
    <source>
        <strain evidence="4 5">Hd-rR</strain>
    </source>
</reference>
<dbReference type="Proteomes" id="UP000001038">
    <property type="component" value="Chromosome 15"/>
</dbReference>
<feature type="region of interest" description="Disordered" evidence="2">
    <location>
        <begin position="687"/>
        <end position="710"/>
    </location>
</feature>
<protein>
    <recommendedName>
        <fullName evidence="3">Coiled-coil SMC6 And NSE5 INteracting (CANIN) domain-containing protein</fullName>
    </recommendedName>
</protein>
<feature type="compositionally biased region" description="Polar residues" evidence="2">
    <location>
        <begin position="403"/>
        <end position="412"/>
    </location>
</feature>
<evidence type="ECO:0000313" key="5">
    <source>
        <dbReference type="Proteomes" id="UP000001038"/>
    </source>
</evidence>
<feature type="compositionally biased region" description="Basic and acidic residues" evidence="2">
    <location>
        <begin position="328"/>
        <end position="355"/>
    </location>
</feature>
<reference evidence="4" key="2">
    <citation type="submission" date="2025-08" db="UniProtKB">
        <authorList>
            <consortium name="Ensembl"/>
        </authorList>
    </citation>
    <scope>IDENTIFICATION</scope>
    <source>
        <strain evidence="4">Hd-rR</strain>
    </source>
</reference>
<feature type="region of interest" description="Disordered" evidence="2">
    <location>
        <begin position="488"/>
        <end position="615"/>
    </location>
</feature>
<feature type="compositionally biased region" description="Low complexity" evidence="2">
    <location>
        <begin position="117"/>
        <end position="132"/>
    </location>
</feature>
<feature type="compositionally biased region" description="Basic residues" evidence="2">
    <location>
        <begin position="221"/>
        <end position="231"/>
    </location>
</feature>
<evidence type="ECO:0000259" key="3">
    <source>
        <dbReference type="Pfam" id="PF14816"/>
    </source>
</evidence>
<dbReference type="InParanoid" id="A0A3B3I6J6"/>
<sequence>MNDYILFILFIYFFYFRRLSDYSSSRNKVMDLTPQQPPPHHFTAFPQETPMKPSQVPNRLSHPSPRRVLPLHTPGKERFHPHLHHSGGVAPNNPPNADTPLSTETGPPKDCVEPRGLVPSSLSSSCSTVSPCYGTERERKGSFQRSSLSESKHHSSSQPVPVTLNNRGLADVPSSGCSQRSSSQCLHNVKERLSSGQSVKHQETESKFATSASSDTQRRHDPFKRHHHHPRTSSENNIPAPYSSCSSHKRRRESEHRHNNAKKPCPEGPDSSKTPSISAVSHPVMKNSSLLELSHKKATECAPCTERTQHGTNEAGSTGTKEVCSGSTEKKDVKSSSSSKPRDERHRRRSEENPKRNHFGTSDVPQKVVVRSYRSGSVDSKPAHSKADPRRESSQIDHISPKPTFQSSSGLHGSQAAERHKTSRRKSAAILDDIDQLFTPDPVVVSSVCKSAKPPTNVETIKCPASEKSSSPAPMCSTPVTSCHKTVAAESPNATPSAVRNPPFTTDHTFHSDSPACKTTKAKTNAETSKPPCTEKAFNPASSSCTNVGGSSSQSPSAESSPPNSHLPSDCVITAASSASKTAKAKENDKTKSSTSENGSSPASTSSTPSNVPASCHKDAHVTAMDKSCTAPSSYNSSICLSPVTIKLVKLEKMNLGFKDQGLRSVSTMKYKFVTSGDKQTSWLSISAASSPNSTPASFSEKQAPERFKENVSEDDSIDGELDLGQNFACNLDLTQSSDTSEEENLMSLQEIMEPVPKVLCTPEKRTFSEPSTPGNHNSQSKSLLPSAIKSGVYRNNLDELMKEMNNNKKAKEVEAQLLSACKDDLFRIPDSEEMEESQEEGISTEQQEFLQRYSLMSSVIREVPPGEEVFNLERFGCIFNQDALQLRQCLVNPQTAAQKALLWSSPAQLRLHVNIGLFQEAYDFFLPCPAQVTHFLFKMMSVHNERMVSDKILHILCDIACAAAYQIAKNGSHRFKVWVPSLADVTLVLMNMGVGFVTLFPFENLQPPFTERDLLDNDFVKPESPSINKDDIVFHEYNYINVLKYLSYCMGLCPHSYSDNELLLLLTVVEKVSLDTRCILQSSVDVNALLYKIVNNIKDWDAMLPRICLALTDLTEDHQNMCLLVQLLPDHTRGKELRRHLSLCMISKLLEGNCRYQPTQNEFQLAELRPYLPRMQPSALLRGLQQNNSEEDLGILDQQAYYLCYSLLTLANEASNLQVFPPHQKEQLLVLSSELETRVKCDIRESEKCLYRSKLKDLVARIYTKWQMLLQRTRPLNGKLYDYYIPLEITSSSQDEEEGTVDEEMNEEEQDRLSTDEDEGSTTAEEEEKIEGLMDEVNDPEPSQTSDNEGDTSKDDTNTVEEAVTSDLQQGSAGNSTPIDSQEETH</sequence>
<comment type="similarity">
    <text evidence="1">Belongs to the FAM178 family.</text>
</comment>
<reference evidence="4" key="3">
    <citation type="submission" date="2025-09" db="UniProtKB">
        <authorList>
            <consortium name="Ensembl"/>
        </authorList>
    </citation>
    <scope>IDENTIFICATION</scope>
    <source>
        <strain evidence="4">Hd-rR</strain>
    </source>
</reference>
<dbReference type="PANTHER" id="PTHR16046">
    <property type="entry name" value="SMC5-SMC6 COMPLEX LOCALIZATION FACTOR 2"/>
    <property type="match status" value="1"/>
</dbReference>
<feature type="compositionally biased region" description="Polar residues" evidence="2">
    <location>
        <begin position="95"/>
        <end position="105"/>
    </location>
</feature>
<feature type="domain" description="Coiled-coil SMC6 And NSE5 INteracting (CANIN)" evidence="3">
    <location>
        <begin position="788"/>
        <end position="1155"/>
    </location>
</feature>
<proteinExistence type="inferred from homology"/>
<feature type="compositionally biased region" description="Low complexity" evidence="2">
    <location>
        <begin position="542"/>
        <end position="564"/>
    </location>
</feature>
<dbReference type="PANTHER" id="PTHR16046:SF9">
    <property type="entry name" value="SMC5-SMC6 COMPLEX LOCALIZATION FACTOR PROTEIN 2"/>
    <property type="match status" value="1"/>
</dbReference>
<organism evidence="4 5">
    <name type="scientific">Oryzias latipes</name>
    <name type="common">Japanese rice fish</name>
    <name type="synonym">Japanese killifish</name>
    <dbReference type="NCBI Taxonomy" id="8090"/>
    <lineage>
        <taxon>Eukaryota</taxon>
        <taxon>Metazoa</taxon>
        <taxon>Chordata</taxon>
        <taxon>Craniata</taxon>
        <taxon>Vertebrata</taxon>
        <taxon>Euteleostomi</taxon>
        <taxon>Actinopterygii</taxon>
        <taxon>Neopterygii</taxon>
        <taxon>Teleostei</taxon>
        <taxon>Neoteleostei</taxon>
        <taxon>Acanthomorphata</taxon>
        <taxon>Ovalentaria</taxon>
        <taxon>Atherinomorphae</taxon>
        <taxon>Beloniformes</taxon>
        <taxon>Adrianichthyidae</taxon>
        <taxon>Oryziinae</taxon>
        <taxon>Oryzias</taxon>
    </lineage>
</organism>
<name>A0A3B3I6J6_ORYLA</name>
<dbReference type="STRING" id="8090.ENSORLP00000039419"/>
<evidence type="ECO:0000256" key="1">
    <source>
        <dbReference type="ARBA" id="ARBA00010311"/>
    </source>
</evidence>
<feature type="region of interest" description="Disordered" evidence="2">
    <location>
        <begin position="30"/>
        <end position="279"/>
    </location>
</feature>
<feature type="compositionally biased region" description="Basic and acidic residues" evidence="2">
    <location>
        <begin position="381"/>
        <end position="395"/>
    </location>
</feature>
<gene>
    <name evidence="4" type="primary">slf2</name>
</gene>
<dbReference type="Bgee" id="ENSORLG00000026750">
    <property type="expression patterns" value="Expressed in testis and 14 other cell types or tissues"/>
</dbReference>